<comment type="caution">
    <text evidence="1">The sequence shown here is derived from an EMBL/GenBank/DDBJ whole genome shotgun (WGS) entry which is preliminary data.</text>
</comment>
<sequence length="344" mass="37702">MDLPAGVKHGPPLYRHINLITAPKTCCPVLPLLKDTCTLSLAPEREAMKDYIDSSLKASLIQPFPAGAGFFFVAKKDGSLHPCIDYSPLSEITRWMPFGLTNALAVFQAIVNDVLRDYLNLFFLSIWVKFFFFLPTKHLMSSMLKEMFTSAPILTVPDPQRQFVVEVDASNDGVGVVLSHCSAKDPTAEVNSNGGAQPQCACTDRPVERVDSYPGQYRQPPPMRRSYASVTRGSGRTLQPGLERPFSGCHCLGQGKFRLKPETIQETEAFLKANLTGQAPTGNKDGPQDRNTAPSLAATHSTTIQAQVHTGTTTTRRAQCSHLPSSTSSCHSHIRGHHDGPERR</sequence>
<name>A0ACB8VM85_9TELE</name>
<evidence type="ECO:0000313" key="2">
    <source>
        <dbReference type="Proteomes" id="UP000831701"/>
    </source>
</evidence>
<dbReference type="Proteomes" id="UP000831701">
    <property type="component" value="Chromosome 20"/>
</dbReference>
<evidence type="ECO:0000313" key="1">
    <source>
        <dbReference type="EMBL" id="KAI3356624.1"/>
    </source>
</evidence>
<protein>
    <submittedName>
        <fullName evidence="1">Uncharacterized protein</fullName>
    </submittedName>
</protein>
<proteinExistence type="predicted"/>
<keyword evidence="2" id="KW-1185">Reference proteome</keyword>
<accession>A0ACB8VM85</accession>
<dbReference type="EMBL" id="CM041550">
    <property type="protein sequence ID" value="KAI3356624.1"/>
    <property type="molecule type" value="Genomic_DNA"/>
</dbReference>
<gene>
    <name evidence="1" type="ORF">L3Q82_017839</name>
</gene>
<reference evidence="1" key="1">
    <citation type="submission" date="2022-04" db="EMBL/GenBank/DDBJ databases">
        <title>Jade perch genome.</title>
        <authorList>
            <person name="Chao B."/>
        </authorList>
    </citation>
    <scope>NUCLEOTIDE SEQUENCE</scope>
    <source>
        <strain evidence="1">CB-2022</strain>
    </source>
</reference>
<organism evidence="1 2">
    <name type="scientific">Scortum barcoo</name>
    <name type="common">barcoo grunter</name>
    <dbReference type="NCBI Taxonomy" id="214431"/>
    <lineage>
        <taxon>Eukaryota</taxon>
        <taxon>Metazoa</taxon>
        <taxon>Chordata</taxon>
        <taxon>Craniata</taxon>
        <taxon>Vertebrata</taxon>
        <taxon>Euteleostomi</taxon>
        <taxon>Actinopterygii</taxon>
        <taxon>Neopterygii</taxon>
        <taxon>Teleostei</taxon>
        <taxon>Neoteleostei</taxon>
        <taxon>Acanthomorphata</taxon>
        <taxon>Eupercaria</taxon>
        <taxon>Centrarchiformes</taxon>
        <taxon>Terapontoidei</taxon>
        <taxon>Terapontidae</taxon>
        <taxon>Scortum</taxon>
    </lineage>
</organism>